<dbReference type="EMBL" id="BAAATR010000044">
    <property type="protein sequence ID" value="GAA2272010.1"/>
    <property type="molecule type" value="Genomic_DNA"/>
</dbReference>
<keyword evidence="2" id="KW-1185">Reference proteome</keyword>
<evidence type="ECO:0000313" key="2">
    <source>
        <dbReference type="Proteomes" id="UP001500305"/>
    </source>
</evidence>
<proteinExistence type="predicted"/>
<evidence type="ECO:0000313" key="1">
    <source>
        <dbReference type="EMBL" id="GAA2272010.1"/>
    </source>
</evidence>
<dbReference type="RefSeq" id="WP_344640362.1">
    <property type="nucleotide sequence ID" value="NZ_BAAATR010000044.1"/>
</dbReference>
<sequence length="267" mass="29071">MPPIARGDPTQSHTEAEKLGWTINIPGHPPRTDSPEYDAARTELHKLVGTLAQPFYGPEPVEDHHGGGLWLKDDDGWFVVRNLAGIEWSAQFCADPAKVDLLRQNAKRLYAFCPDAVKELGIEDLLNTKITDAAGVQRWTDSICNASMPLPHDVHSAELPQGGGVHHYPSPITEIVFFKEDDFQLWVTDEGGHAVAVAPVAERGSGDGRVQVLYAPDQSALRSRLDRAQGRGDVLLLDADHPVAQAAFARQYGKAAARTPDPPRTAA</sequence>
<gene>
    <name evidence="1" type="ORF">GCM10010430_67400</name>
</gene>
<protein>
    <submittedName>
        <fullName evidence="1">Uncharacterized protein</fullName>
    </submittedName>
</protein>
<reference evidence="1 2" key="1">
    <citation type="journal article" date="2019" name="Int. J. Syst. Evol. Microbiol.">
        <title>The Global Catalogue of Microorganisms (GCM) 10K type strain sequencing project: providing services to taxonomists for standard genome sequencing and annotation.</title>
        <authorList>
            <consortium name="The Broad Institute Genomics Platform"/>
            <consortium name="The Broad Institute Genome Sequencing Center for Infectious Disease"/>
            <person name="Wu L."/>
            <person name="Ma J."/>
        </authorList>
    </citation>
    <scope>NUCLEOTIDE SEQUENCE [LARGE SCALE GENOMIC DNA]</scope>
    <source>
        <strain evidence="1 2">JCM 7356</strain>
    </source>
</reference>
<dbReference type="Pfam" id="PF19988">
    <property type="entry name" value="DUF6424"/>
    <property type="match status" value="1"/>
</dbReference>
<accession>A0ABN3EUB7</accession>
<name>A0ABN3EUB7_9ACTN</name>
<organism evidence="1 2">
    <name type="scientific">Kitasatospora cystarginea</name>
    <dbReference type="NCBI Taxonomy" id="58350"/>
    <lineage>
        <taxon>Bacteria</taxon>
        <taxon>Bacillati</taxon>
        <taxon>Actinomycetota</taxon>
        <taxon>Actinomycetes</taxon>
        <taxon>Kitasatosporales</taxon>
        <taxon>Streptomycetaceae</taxon>
        <taxon>Kitasatospora</taxon>
    </lineage>
</organism>
<dbReference type="Proteomes" id="UP001500305">
    <property type="component" value="Unassembled WGS sequence"/>
</dbReference>
<comment type="caution">
    <text evidence="1">The sequence shown here is derived from an EMBL/GenBank/DDBJ whole genome shotgun (WGS) entry which is preliminary data.</text>
</comment>
<dbReference type="InterPro" id="IPR046309">
    <property type="entry name" value="DUF6424"/>
</dbReference>